<gene>
    <name evidence="2" type="ORF">BDP27DRAFT_1185090</name>
</gene>
<organism evidence="2 3">
    <name type="scientific">Rhodocollybia butyracea</name>
    <dbReference type="NCBI Taxonomy" id="206335"/>
    <lineage>
        <taxon>Eukaryota</taxon>
        <taxon>Fungi</taxon>
        <taxon>Dikarya</taxon>
        <taxon>Basidiomycota</taxon>
        <taxon>Agaricomycotina</taxon>
        <taxon>Agaricomycetes</taxon>
        <taxon>Agaricomycetidae</taxon>
        <taxon>Agaricales</taxon>
        <taxon>Marasmiineae</taxon>
        <taxon>Omphalotaceae</taxon>
        <taxon>Rhodocollybia</taxon>
    </lineage>
</organism>
<accession>A0A9P5PXP6</accession>
<evidence type="ECO:0000313" key="2">
    <source>
        <dbReference type="EMBL" id="KAF9070040.1"/>
    </source>
</evidence>
<proteinExistence type="predicted"/>
<name>A0A9P5PXP6_9AGAR</name>
<feature type="non-terminal residue" evidence="2">
    <location>
        <position position="1"/>
    </location>
</feature>
<sequence length="59" mass="6996">NVERDLQDYDMEIQRLESRRILLEAQRDNLKQYASEVHSLLSPVCEVPDEILQCIFDDC</sequence>
<keyword evidence="1" id="KW-0175">Coiled coil</keyword>
<dbReference type="EMBL" id="JADNRY010000045">
    <property type="protein sequence ID" value="KAF9070040.1"/>
    <property type="molecule type" value="Genomic_DNA"/>
</dbReference>
<protein>
    <submittedName>
        <fullName evidence="2">Uncharacterized protein</fullName>
    </submittedName>
</protein>
<comment type="caution">
    <text evidence="2">The sequence shown here is derived from an EMBL/GenBank/DDBJ whole genome shotgun (WGS) entry which is preliminary data.</text>
</comment>
<evidence type="ECO:0000256" key="1">
    <source>
        <dbReference type="SAM" id="Coils"/>
    </source>
</evidence>
<dbReference type="OrthoDB" id="3221235at2759"/>
<feature type="non-terminal residue" evidence="2">
    <location>
        <position position="59"/>
    </location>
</feature>
<evidence type="ECO:0000313" key="3">
    <source>
        <dbReference type="Proteomes" id="UP000772434"/>
    </source>
</evidence>
<dbReference type="AlphaFoldDB" id="A0A9P5PXP6"/>
<dbReference type="Proteomes" id="UP000772434">
    <property type="component" value="Unassembled WGS sequence"/>
</dbReference>
<reference evidence="2" key="1">
    <citation type="submission" date="2020-11" db="EMBL/GenBank/DDBJ databases">
        <authorList>
            <consortium name="DOE Joint Genome Institute"/>
            <person name="Ahrendt S."/>
            <person name="Riley R."/>
            <person name="Andreopoulos W."/>
            <person name="Labutti K."/>
            <person name="Pangilinan J."/>
            <person name="Ruiz-Duenas F.J."/>
            <person name="Barrasa J.M."/>
            <person name="Sanchez-Garcia M."/>
            <person name="Camarero S."/>
            <person name="Miyauchi S."/>
            <person name="Serrano A."/>
            <person name="Linde D."/>
            <person name="Babiker R."/>
            <person name="Drula E."/>
            <person name="Ayuso-Fernandez I."/>
            <person name="Pacheco R."/>
            <person name="Padilla G."/>
            <person name="Ferreira P."/>
            <person name="Barriuso J."/>
            <person name="Kellner H."/>
            <person name="Castanera R."/>
            <person name="Alfaro M."/>
            <person name="Ramirez L."/>
            <person name="Pisabarro A.G."/>
            <person name="Kuo A."/>
            <person name="Tritt A."/>
            <person name="Lipzen A."/>
            <person name="He G."/>
            <person name="Yan M."/>
            <person name="Ng V."/>
            <person name="Cullen D."/>
            <person name="Martin F."/>
            <person name="Rosso M.-N."/>
            <person name="Henrissat B."/>
            <person name="Hibbett D."/>
            <person name="Martinez A.T."/>
            <person name="Grigoriev I.V."/>
        </authorList>
    </citation>
    <scope>NUCLEOTIDE SEQUENCE</scope>
    <source>
        <strain evidence="2">AH 40177</strain>
    </source>
</reference>
<feature type="coiled-coil region" evidence="1">
    <location>
        <begin position="6"/>
        <end position="33"/>
    </location>
</feature>
<keyword evidence="3" id="KW-1185">Reference proteome</keyword>